<dbReference type="InterPro" id="IPR000757">
    <property type="entry name" value="Beta-glucanase-like"/>
</dbReference>
<keyword evidence="8" id="KW-0732">Signal</keyword>
<dbReference type="PANTHER" id="PTHR31062">
    <property type="entry name" value="XYLOGLUCAN ENDOTRANSGLUCOSYLASE/HYDROLASE PROTEIN 8-RELATED"/>
    <property type="match status" value="1"/>
</dbReference>
<proteinExistence type="inferred from homology"/>
<dbReference type="Gramene" id="KQJ84412">
    <property type="protein sequence ID" value="KQJ84412"/>
    <property type="gene ID" value="BRADI_5g20734v3"/>
</dbReference>
<comment type="function">
    <text evidence="8">Catalyzes xyloglucan endohydrolysis (XEH) and/or endotransglycosylation (XET). Cleaves and religates xyloglucan polymers, an essential constituent of the primary cell wall, and thereby participates in cell wall construction of growing tissues.</text>
</comment>
<comment type="PTM">
    <text evidence="8">Contains at least one intrachain disulfide bond essential for its enzymatic activity.</text>
</comment>
<evidence type="ECO:0000313" key="12">
    <source>
        <dbReference type="Proteomes" id="UP000008810"/>
    </source>
</evidence>
<sequence length="295" mass="33657">MAPLPCTEKLRCLWAPLLLWLAFLLLAVELGTADIYKDIELVWGASRTYFFMDGDSESLALSLDKSTGSCFKSKAMYLYAQIDLDIKLIEGDSAGTVCTVYTISEGPWEIHDEIDLEFLGNATGEPYTLHTNVFANGVGGREQQFQLWFDPSADYHTYSIIWNPKHILIQVDGVTIRDFKNNEAHGVAFPKWQQMRVYGSLWNADDWATQGGRVKTDWSKSPFVSYYRNYNVTWCQPSAGVDWCGNEPAGSRHFDLDQKAMSDLAWVRQRYMTYNYCSDYDRFNASTLPKECSLP</sequence>
<evidence type="ECO:0000256" key="4">
    <source>
        <dbReference type="ARBA" id="ARBA00023180"/>
    </source>
</evidence>
<organism evidence="10">
    <name type="scientific">Brachypodium distachyon</name>
    <name type="common">Purple false brome</name>
    <name type="synonym">Trachynia distachya</name>
    <dbReference type="NCBI Taxonomy" id="15368"/>
    <lineage>
        <taxon>Eukaryota</taxon>
        <taxon>Viridiplantae</taxon>
        <taxon>Streptophyta</taxon>
        <taxon>Embryophyta</taxon>
        <taxon>Tracheophyta</taxon>
        <taxon>Spermatophyta</taxon>
        <taxon>Magnoliopsida</taxon>
        <taxon>Liliopsida</taxon>
        <taxon>Poales</taxon>
        <taxon>Poaceae</taxon>
        <taxon>BOP clade</taxon>
        <taxon>Pooideae</taxon>
        <taxon>Stipodae</taxon>
        <taxon>Brachypodieae</taxon>
        <taxon>Brachypodium</taxon>
    </lineage>
</organism>
<dbReference type="GO" id="GO:0009505">
    <property type="term" value="C:plant-type cell wall"/>
    <property type="evidence" value="ECO:0000318"/>
    <property type="project" value="GO_Central"/>
</dbReference>
<keyword evidence="4" id="KW-0325">Glycoprotein</keyword>
<dbReference type="EnsemblPlants" id="KQJ84412">
    <property type="protein sequence ID" value="KQJ84412"/>
    <property type="gene ID" value="BRADI_5g20734v3"/>
</dbReference>
<keyword evidence="8" id="KW-0964">Secreted</keyword>
<feature type="active site" description="Proton donor" evidence="6">
    <location>
        <position position="117"/>
    </location>
</feature>
<evidence type="ECO:0000256" key="6">
    <source>
        <dbReference type="PIRSR" id="PIRSR005604-1"/>
    </source>
</evidence>
<dbReference type="CDD" id="cd02176">
    <property type="entry name" value="GH16_XET"/>
    <property type="match status" value="1"/>
</dbReference>
<keyword evidence="1 8" id="KW-0808">Transferase</keyword>
<comment type="subcellular location">
    <subcellularLocation>
        <location evidence="8">Secreted</location>
        <location evidence="8">Cell wall</location>
    </subcellularLocation>
    <subcellularLocation>
        <location evidence="8">Secreted</location>
        <location evidence="8">Extracellular space</location>
        <location evidence="8">Apoplast</location>
    </subcellularLocation>
</comment>
<dbReference type="HOGENOM" id="CLU_048041_0_0_1"/>
<keyword evidence="8" id="KW-0134">Cell wall</keyword>
<protein>
    <recommendedName>
        <fullName evidence="8">Xyloglucan endotransglucosylase/hydrolase</fullName>
        <ecNumber evidence="8">2.4.1.207</ecNumber>
    </recommendedName>
</protein>
<dbReference type="KEGG" id="bdi:100842827"/>
<dbReference type="GeneID" id="100842827"/>
<evidence type="ECO:0000313" key="10">
    <source>
        <dbReference type="EMBL" id="KQJ84412.1"/>
    </source>
</evidence>
<dbReference type="eggNOG" id="ENOG502QQ71">
    <property type="taxonomic scope" value="Eukaryota"/>
</dbReference>
<keyword evidence="5 8" id="KW-0326">Glycosidase</keyword>
<feature type="glycosylation site" description="N-linked (GlcNAc...) asparagine" evidence="7">
    <location>
        <position position="121"/>
    </location>
</feature>
<dbReference type="PROSITE" id="PS51762">
    <property type="entry name" value="GH16_2"/>
    <property type="match status" value="1"/>
</dbReference>
<evidence type="ECO:0000256" key="7">
    <source>
        <dbReference type="PIRSR" id="PIRSR005604-2"/>
    </source>
</evidence>
<dbReference type="Pfam" id="PF00722">
    <property type="entry name" value="Glyco_hydro_16"/>
    <property type="match status" value="1"/>
</dbReference>
<dbReference type="SUPFAM" id="SSF49899">
    <property type="entry name" value="Concanavalin A-like lectins/glucanases"/>
    <property type="match status" value="1"/>
</dbReference>
<dbReference type="InterPro" id="IPR010713">
    <property type="entry name" value="XET_C"/>
</dbReference>
<dbReference type="Proteomes" id="UP000008810">
    <property type="component" value="Chromosome 5"/>
</dbReference>
<dbReference type="InterPro" id="IPR016455">
    <property type="entry name" value="XTH"/>
</dbReference>
<dbReference type="RefSeq" id="XP_003581616.1">
    <property type="nucleotide sequence ID" value="XM_003581568.4"/>
</dbReference>
<keyword evidence="8" id="KW-0961">Cell wall biogenesis/degradation</keyword>
<evidence type="ECO:0000256" key="1">
    <source>
        <dbReference type="ARBA" id="ARBA00022679"/>
    </source>
</evidence>
<dbReference type="InterPro" id="IPR013320">
    <property type="entry name" value="ConA-like_dom_sf"/>
</dbReference>
<keyword evidence="3" id="KW-1015">Disulfide bond</keyword>
<dbReference type="GO" id="GO:0004553">
    <property type="term" value="F:hydrolase activity, hydrolyzing O-glycosyl compounds"/>
    <property type="evidence" value="ECO:0007669"/>
    <property type="project" value="InterPro"/>
</dbReference>
<dbReference type="Gene3D" id="2.60.120.200">
    <property type="match status" value="1"/>
</dbReference>
<dbReference type="GO" id="GO:0071555">
    <property type="term" value="P:cell wall organization"/>
    <property type="evidence" value="ECO:0007669"/>
    <property type="project" value="UniProtKB-KW"/>
</dbReference>
<keyword evidence="2 8" id="KW-0378">Hydrolase</keyword>
<reference evidence="11" key="3">
    <citation type="submission" date="2018-08" db="UniProtKB">
        <authorList>
            <consortium name="EnsemblPlants"/>
        </authorList>
    </citation>
    <scope>IDENTIFICATION</scope>
    <source>
        <strain evidence="11">cv. Bd21</strain>
    </source>
</reference>
<dbReference type="Pfam" id="PF06955">
    <property type="entry name" value="XET_C"/>
    <property type="match status" value="1"/>
</dbReference>
<reference evidence="10" key="2">
    <citation type="submission" date="2017-06" db="EMBL/GenBank/DDBJ databases">
        <title>WGS assembly of Brachypodium distachyon.</title>
        <authorList>
            <consortium name="The International Brachypodium Initiative"/>
            <person name="Lucas S."/>
            <person name="Harmon-Smith M."/>
            <person name="Lail K."/>
            <person name="Tice H."/>
            <person name="Grimwood J."/>
            <person name="Bruce D."/>
            <person name="Barry K."/>
            <person name="Shu S."/>
            <person name="Lindquist E."/>
            <person name="Wang M."/>
            <person name="Pitluck S."/>
            <person name="Vogel J.P."/>
            <person name="Garvin D.F."/>
            <person name="Mockler T.C."/>
            <person name="Schmutz J."/>
            <person name="Rokhsar D."/>
            <person name="Bevan M.W."/>
        </authorList>
    </citation>
    <scope>NUCLEOTIDE SEQUENCE</scope>
    <source>
        <strain evidence="10">Bd21</strain>
    </source>
</reference>
<feature type="signal peptide" evidence="8">
    <location>
        <begin position="1"/>
        <end position="33"/>
    </location>
</feature>
<dbReference type="OrthoDB" id="4781at2759"/>
<dbReference type="GO" id="GO:0048046">
    <property type="term" value="C:apoplast"/>
    <property type="evidence" value="ECO:0007669"/>
    <property type="project" value="UniProtKB-SubCell"/>
</dbReference>
<dbReference type="EMBL" id="CM000884">
    <property type="protein sequence ID" value="KQJ84412.1"/>
    <property type="molecule type" value="Genomic_DNA"/>
</dbReference>
<dbReference type="AlphaFoldDB" id="I1J1G2"/>
<evidence type="ECO:0000256" key="3">
    <source>
        <dbReference type="ARBA" id="ARBA00023157"/>
    </source>
</evidence>
<dbReference type="PROSITE" id="PS01034">
    <property type="entry name" value="GH16_1"/>
    <property type="match status" value="1"/>
</dbReference>
<dbReference type="PIRSF" id="PIRSF005604">
    <property type="entry name" value="XET"/>
    <property type="match status" value="1"/>
</dbReference>
<gene>
    <name evidence="11" type="primary">LOC100842827</name>
    <name evidence="10" type="ORF">BRADI_5g20734v3</name>
</gene>
<feature type="domain" description="GH16" evidence="9">
    <location>
        <begin position="1"/>
        <end position="227"/>
    </location>
</feature>
<evidence type="ECO:0000259" key="9">
    <source>
        <dbReference type="PROSITE" id="PS51762"/>
    </source>
</evidence>
<name>I1J1G2_BRADI</name>
<evidence type="ECO:0000313" key="11">
    <source>
        <dbReference type="EnsemblPlants" id="KQJ84412"/>
    </source>
</evidence>
<evidence type="ECO:0000256" key="8">
    <source>
        <dbReference type="RuleBase" id="RU361120"/>
    </source>
</evidence>
<dbReference type="GO" id="GO:0010411">
    <property type="term" value="P:xyloglucan metabolic process"/>
    <property type="evidence" value="ECO:0000318"/>
    <property type="project" value="GO_Central"/>
</dbReference>
<dbReference type="STRING" id="15368.I1J1G2"/>
<reference evidence="10 11" key="1">
    <citation type="journal article" date="2010" name="Nature">
        <title>Genome sequencing and analysis of the model grass Brachypodium distachyon.</title>
        <authorList>
            <consortium name="International Brachypodium Initiative"/>
        </authorList>
    </citation>
    <scope>NUCLEOTIDE SEQUENCE [LARGE SCALE GENOMIC DNA]</scope>
    <source>
        <strain evidence="10">Bd21</strain>
        <strain evidence="11">cv. Bd21</strain>
    </source>
</reference>
<feature type="active site" description="Nucleophile" evidence="6">
    <location>
        <position position="113"/>
    </location>
</feature>
<evidence type="ECO:0000256" key="2">
    <source>
        <dbReference type="ARBA" id="ARBA00022801"/>
    </source>
</evidence>
<evidence type="ECO:0000256" key="5">
    <source>
        <dbReference type="ARBA" id="ARBA00023295"/>
    </source>
</evidence>
<dbReference type="InterPro" id="IPR008263">
    <property type="entry name" value="GH16_AS"/>
</dbReference>
<feature type="chain" id="PRO_5013982869" description="Xyloglucan endotransglucosylase/hydrolase" evidence="8">
    <location>
        <begin position="34"/>
        <end position="295"/>
    </location>
</feature>
<dbReference type="EC" id="2.4.1.207" evidence="8"/>
<accession>I1J1G2</accession>
<dbReference type="GO" id="GO:0009834">
    <property type="term" value="P:plant-type secondary cell wall biogenesis"/>
    <property type="evidence" value="ECO:0000318"/>
    <property type="project" value="GO_Central"/>
</dbReference>
<keyword evidence="8" id="KW-0052">Apoplast</keyword>
<comment type="similarity">
    <text evidence="8">Belongs to the glycosyl hydrolase 16 family.</text>
</comment>
<dbReference type="GO" id="GO:0016762">
    <property type="term" value="F:xyloglucan:xyloglucosyl transferase activity"/>
    <property type="evidence" value="ECO:0000318"/>
    <property type="project" value="GO_Central"/>
</dbReference>
<keyword evidence="12" id="KW-1185">Reference proteome</keyword>
<dbReference type="OMA" id="WNPKHIL"/>
<dbReference type="InterPro" id="IPR044791">
    <property type="entry name" value="Beta-glucanase/XTH"/>
</dbReference>